<reference evidence="2" key="2">
    <citation type="journal article" date="2015" name="Data Brief">
        <title>Shoot transcriptome of the giant reed, Arundo donax.</title>
        <authorList>
            <person name="Barrero R.A."/>
            <person name="Guerrero F.D."/>
            <person name="Moolhuijzen P."/>
            <person name="Goolsby J.A."/>
            <person name="Tidwell J."/>
            <person name="Bellgard S.E."/>
            <person name="Bellgard M.I."/>
        </authorList>
    </citation>
    <scope>NUCLEOTIDE SEQUENCE</scope>
    <source>
        <tissue evidence="2">Shoot tissue taken approximately 20 cm above the soil surface</tissue>
    </source>
</reference>
<evidence type="ECO:0000256" key="1">
    <source>
        <dbReference type="SAM" id="Phobius"/>
    </source>
</evidence>
<proteinExistence type="predicted"/>
<feature type="transmembrane region" description="Helical" evidence="1">
    <location>
        <begin position="12"/>
        <end position="30"/>
    </location>
</feature>
<keyword evidence="1" id="KW-1133">Transmembrane helix</keyword>
<name>A0A0A9CWN4_ARUDO</name>
<keyword evidence="1" id="KW-0472">Membrane</keyword>
<keyword evidence="1" id="KW-0812">Transmembrane</keyword>
<reference evidence="2" key="1">
    <citation type="submission" date="2014-09" db="EMBL/GenBank/DDBJ databases">
        <authorList>
            <person name="Magalhaes I.L.F."/>
            <person name="Oliveira U."/>
            <person name="Santos F.R."/>
            <person name="Vidigal T.H.D.A."/>
            <person name="Brescovit A.D."/>
            <person name="Santos A.J."/>
        </authorList>
    </citation>
    <scope>NUCLEOTIDE SEQUENCE</scope>
    <source>
        <tissue evidence="2">Shoot tissue taken approximately 20 cm above the soil surface</tissue>
    </source>
</reference>
<dbReference type="AlphaFoldDB" id="A0A0A9CWN4"/>
<organism evidence="2">
    <name type="scientific">Arundo donax</name>
    <name type="common">Giant reed</name>
    <name type="synonym">Donax arundinaceus</name>
    <dbReference type="NCBI Taxonomy" id="35708"/>
    <lineage>
        <taxon>Eukaryota</taxon>
        <taxon>Viridiplantae</taxon>
        <taxon>Streptophyta</taxon>
        <taxon>Embryophyta</taxon>
        <taxon>Tracheophyta</taxon>
        <taxon>Spermatophyta</taxon>
        <taxon>Magnoliopsida</taxon>
        <taxon>Liliopsida</taxon>
        <taxon>Poales</taxon>
        <taxon>Poaceae</taxon>
        <taxon>PACMAD clade</taxon>
        <taxon>Arundinoideae</taxon>
        <taxon>Arundineae</taxon>
        <taxon>Arundo</taxon>
    </lineage>
</organism>
<evidence type="ECO:0000313" key="2">
    <source>
        <dbReference type="EMBL" id="JAD77800.1"/>
    </source>
</evidence>
<feature type="transmembrane region" description="Helical" evidence="1">
    <location>
        <begin position="36"/>
        <end position="59"/>
    </location>
</feature>
<protein>
    <submittedName>
        <fullName evidence="2">Uncharacterized protein</fullName>
    </submittedName>
</protein>
<dbReference type="EMBL" id="GBRH01220095">
    <property type="protein sequence ID" value="JAD77800.1"/>
    <property type="molecule type" value="Transcribed_RNA"/>
</dbReference>
<accession>A0A0A9CWN4</accession>
<sequence length="86" mass="9788">MKYEVTFSYERIFLSFSHAASAVNVGLIWLRHYKCILLFTTSYFLVSVTFRAIWTLILFMQILSGAESNCLRAANGSSIIRDKAIA</sequence>